<organism evidence="2 3">
    <name type="scientific">Paenibacillus polymyxa</name>
    <name type="common">Bacillus polymyxa</name>
    <dbReference type="NCBI Taxonomy" id="1406"/>
    <lineage>
        <taxon>Bacteria</taxon>
        <taxon>Bacillati</taxon>
        <taxon>Bacillota</taxon>
        <taxon>Bacilli</taxon>
        <taxon>Bacillales</taxon>
        <taxon>Paenibacillaceae</taxon>
        <taxon>Paenibacillus</taxon>
    </lineage>
</organism>
<dbReference type="RefSeq" id="WP_069012388.1">
    <property type="nucleotide sequence ID" value="NZ_JAEHFQ010000013.1"/>
</dbReference>
<comment type="catalytic activity">
    <reaction evidence="1">
        <text>L-cysteine + L-glutamate + ATP = gamma-L-glutamyl-L-cysteine + ADP + phosphate + H(+)</text>
        <dbReference type="Rhea" id="RHEA:13285"/>
        <dbReference type="ChEBI" id="CHEBI:15378"/>
        <dbReference type="ChEBI" id="CHEBI:29985"/>
        <dbReference type="ChEBI" id="CHEBI:30616"/>
        <dbReference type="ChEBI" id="CHEBI:35235"/>
        <dbReference type="ChEBI" id="CHEBI:43474"/>
        <dbReference type="ChEBI" id="CHEBI:58173"/>
        <dbReference type="ChEBI" id="CHEBI:456216"/>
        <dbReference type="EC" id="6.3.2.2"/>
    </reaction>
</comment>
<dbReference type="GO" id="GO:0004357">
    <property type="term" value="F:glutamate-cysteine ligase activity"/>
    <property type="evidence" value="ECO:0007669"/>
    <property type="project" value="UniProtKB-EC"/>
</dbReference>
<gene>
    <name evidence="2" type="ORF">JDW19_20315</name>
</gene>
<dbReference type="AlphaFoldDB" id="A0A8I1LSC8"/>
<proteinExistence type="predicted"/>
<dbReference type="SUPFAM" id="SSF55931">
    <property type="entry name" value="Glutamine synthetase/guanido kinase"/>
    <property type="match status" value="1"/>
</dbReference>
<accession>A0A8I1LSC8</accession>
<dbReference type="GO" id="GO:0042398">
    <property type="term" value="P:modified amino acid biosynthetic process"/>
    <property type="evidence" value="ECO:0007669"/>
    <property type="project" value="InterPro"/>
</dbReference>
<dbReference type="PANTHER" id="PTHR36510:SF3">
    <property type="entry name" value="CONSERVED PROTEIN"/>
    <property type="match status" value="1"/>
</dbReference>
<evidence type="ECO:0000256" key="1">
    <source>
        <dbReference type="ARBA" id="ARBA00048819"/>
    </source>
</evidence>
<dbReference type="Gene3D" id="3.30.590.20">
    <property type="match status" value="1"/>
</dbReference>
<evidence type="ECO:0000313" key="2">
    <source>
        <dbReference type="EMBL" id="MBM0635456.1"/>
    </source>
</evidence>
<dbReference type="Pfam" id="PF04107">
    <property type="entry name" value="GCS2"/>
    <property type="match status" value="1"/>
</dbReference>
<protein>
    <recommendedName>
        <fullName evidence="4">Glutamate--cysteine ligase</fullName>
    </recommendedName>
</protein>
<dbReference type="Proteomes" id="UP000650605">
    <property type="component" value="Unassembled WGS sequence"/>
</dbReference>
<evidence type="ECO:0000313" key="3">
    <source>
        <dbReference type="Proteomes" id="UP000650605"/>
    </source>
</evidence>
<dbReference type="InterPro" id="IPR014746">
    <property type="entry name" value="Gln_synth/guanido_kin_cat_dom"/>
</dbReference>
<name>A0A8I1LSC8_PAEPO</name>
<dbReference type="InterPro" id="IPR050141">
    <property type="entry name" value="GCL_type2/YbdK_subfam"/>
</dbReference>
<reference evidence="2" key="1">
    <citation type="submission" date="2020-12" db="EMBL/GenBank/DDBJ databases">
        <title>Paenibacillus polymyxa LMG 27872: a double-edged sword.</title>
        <authorList>
            <person name="Langendries S."/>
            <person name="Garcia Mendez S."/>
            <person name="Beirinckx S."/>
            <person name="Viaene T."/>
            <person name="Baeyen S."/>
            <person name="Goeminne G."/>
            <person name="Willems A."/>
            <person name="Debode J."/>
            <person name="Goormachtig S."/>
        </authorList>
    </citation>
    <scope>NUCLEOTIDE SEQUENCE</scope>
    <source>
        <strain evidence="2">LMG 27872</strain>
    </source>
</reference>
<sequence length="455" mass="51914">MSKTVSLNPTALMNRAFLRQLRQLEKNILVTKNNLSGIMGFETEYLLFDFEFNLVDEKVRNRVIENATFIKREIGASQIELVSRPFTLAEGLENLINEMQEMEQEAAAIAHAQNNRLARLGTYPGSFTDLEITDDRENYQMILDQFKSSRKHHLELHLGEVDLSSRVHELISGCQSTQMNVQVNYNQAAIDLLNKTIEISPLFIAIGANSPILDRRLTGLLETRNLIWEIGYDLRTYSEFLAALSTRVSFPHQYYANFHNYWATLYQQKHMKSDPRYAFSLNQKMNWKIARLKLVGGSGKPTACLLETRFIPIQPTLREDIALHLGVYALLDLSLSKGGERLLPVTFVKENFRRASCYGIDCELYYFTSDGKRITEYAATELINRAGERICDYWKRKSSSTATLVEEVLSKRLRVGPPALSLINNIRGNSKNTLLGTQEIKRIVSQNCIPVNEGS</sequence>
<dbReference type="InterPro" id="IPR006336">
    <property type="entry name" value="GCS2"/>
</dbReference>
<dbReference type="PANTHER" id="PTHR36510">
    <property type="entry name" value="GLUTAMATE--CYSTEINE LIGASE 2-RELATED"/>
    <property type="match status" value="1"/>
</dbReference>
<evidence type="ECO:0008006" key="4">
    <source>
        <dbReference type="Google" id="ProtNLM"/>
    </source>
</evidence>
<dbReference type="EMBL" id="JAEHFQ010000013">
    <property type="protein sequence ID" value="MBM0635456.1"/>
    <property type="molecule type" value="Genomic_DNA"/>
</dbReference>
<comment type="caution">
    <text evidence="2">The sequence shown here is derived from an EMBL/GenBank/DDBJ whole genome shotgun (WGS) entry which is preliminary data.</text>
</comment>